<dbReference type="Proteomes" id="UP000326659">
    <property type="component" value="Chromosome"/>
</dbReference>
<evidence type="ECO:0000313" key="3">
    <source>
        <dbReference type="Proteomes" id="UP000326659"/>
    </source>
</evidence>
<keyword evidence="1" id="KW-0472">Membrane</keyword>
<keyword evidence="1" id="KW-0812">Transmembrane</keyword>
<reference evidence="2 3" key="1">
    <citation type="submission" date="2019-09" db="EMBL/GenBank/DDBJ databases">
        <title>Prosopis cineraria nodule microbiome.</title>
        <authorList>
            <person name="Chaluvadi S.R."/>
            <person name="Ali R."/>
            <person name="Wang X."/>
        </authorList>
    </citation>
    <scope>NUCLEOTIDE SEQUENCE [LARGE SCALE GENOMIC DNA]</scope>
    <source>
        <strain evidence="2 3">BG1</strain>
    </source>
</reference>
<dbReference type="EMBL" id="CP043626">
    <property type="protein sequence ID" value="QEY71042.1"/>
    <property type="molecule type" value="Genomic_DNA"/>
</dbReference>
<keyword evidence="1" id="KW-1133">Transmembrane helix</keyword>
<name>A0A9X7MWN2_PSEDE</name>
<accession>A0A9X7MWN2</accession>
<sequence length="75" mass="8105">MHETLDFASVLMKLVLILLVALMAGTLVIAPERALALAVPMLMLVAPLFVLVMLLDLAGLAQRFSAKGARKRLPH</sequence>
<dbReference type="RefSeq" id="WP_081517057.1">
    <property type="nucleotide sequence ID" value="NZ_CP043626.1"/>
</dbReference>
<organism evidence="2 3">
    <name type="scientific">Pseudomonas denitrificans</name>
    <dbReference type="NCBI Taxonomy" id="43306"/>
    <lineage>
        <taxon>Bacteria</taxon>
        <taxon>Pseudomonadati</taxon>
        <taxon>Pseudomonadota</taxon>
        <taxon>Gammaproteobacteria</taxon>
        <taxon>Pseudomonadales</taxon>
        <taxon>Pseudomonadaceae</taxon>
        <taxon>Halopseudomonas</taxon>
    </lineage>
</organism>
<feature type="transmembrane region" description="Helical" evidence="1">
    <location>
        <begin position="7"/>
        <end position="29"/>
    </location>
</feature>
<evidence type="ECO:0000313" key="2">
    <source>
        <dbReference type="EMBL" id="QEY71042.1"/>
    </source>
</evidence>
<proteinExistence type="predicted"/>
<keyword evidence="3" id="KW-1185">Reference proteome</keyword>
<dbReference type="KEGG" id="pden:F1C79_04950"/>
<dbReference type="AlphaFoldDB" id="A0A9X7MWN2"/>
<feature type="transmembrane region" description="Helical" evidence="1">
    <location>
        <begin position="35"/>
        <end position="61"/>
    </location>
</feature>
<gene>
    <name evidence="2" type="ORF">F1C79_04950</name>
</gene>
<evidence type="ECO:0000256" key="1">
    <source>
        <dbReference type="SAM" id="Phobius"/>
    </source>
</evidence>
<protein>
    <submittedName>
        <fullName evidence="2">Uncharacterized protein</fullName>
    </submittedName>
</protein>